<name>A0AAD5YCF1_9APHY</name>
<comment type="caution">
    <text evidence="2">The sequence shown here is derived from an EMBL/GenBank/DDBJ whole genome shotgun (WGS) entry which is preliminary data.</text>
</comment>
<dbReference type="InterPro" id="IPR002347">
    <property type="entry name" value="SDR_fam"/>
</dbReference>
<dbReference type="PRINTS" id="PR00081">
    <property type="entry name" value="GDHRDH"/>
</dbReference>
<reference evidence="2" key="1">
    <citation type="submission" date="2022-07" db="EMBL/GenBank/DDBJ databases">
        <title>Genome Sequence of Physisporinus lineatus.</title>
        <authorList>
            <person name="Buettner E."/>
        </authorList>
    </citation>
    <scope>NUCLEOTIDE SEQUENCE</scope>
    <source>
        <strain evidence="2">VT162</strain>
    </source>
</reference>
<proteinExistence type="predicted"/>
<evidence type="ECO:0000313" key="3">
    <source>
        <dbReference type="Proteomes" id="UP001212997"/>
    </source>
</evidence>
<organism evidence="2 3">
    <name type="scientific">Meripilus lineatus</name>
    <dbReference type="NCBI Taxonomy" id="2056292"/>
    <lineage>
        <taxon>Eukaryota</taxon>
        <taxon>Fungi</taxon>
        <taxon>Dikarya</taxon>
        <taxon>Basidiomycota</taxon>
        <taxon>Agaricomycotina</taxon>
        <taxon>Agaricomycetes</taxon>
        <taxon>Polyporales</taxon>
        <taxon>Meripilaceae</taxon>
        <taxon>Meripilus</taxon>
    </lineage>
</organism>
<sequence>MPSLAAARATNAAYEFSYRPIAVFVGGTSGVGQATAETLAKITHGNAHIFIIGRNRTAAEATLSLFPKPASGISDSMHEFIECDVTMMKNVERTTQLLLARIPRLNFLVLSTGILSFEGRTETEEGIDRRLALNYYSRWKFVHDLLPLLQKAKDEGQMASVMTVLGPQGAGKIDLEDLGLKKHFSMLNFGTASATYNNLMLEAFADRNPKVSYIHVWPGIVRTPLLDIFSHWSLKPANWLLRGLTRPFSVSPEECSQYMLWTLLNSESGVHLKGDKGGDLEPSTRYSGNLTEARTRLYEHTVDEVDGAIRRGRS</sequence>
<dbReference type="EMBL" id="JANAWD010001042">
    <property type="protein sequence ID" value="KAJ3474523.1"/>
    <property type="molecule type" value="Genomic_DNA"/>
</dbReference>
<dbReference type="PANTHER" id="PTHR47534:SF3">
    <property type="entry name" value="ALCOHOL DEHYDROGENASE-LIKE C-TERMINAL DOMAIN-CONTAINING PROTEIN"/>
    <property type="match status" value="1"/>
</dbReference>
<accession>A0AAD5YCF1</accession>
<dbReference type="Proteomes" id="UP001212997">
    <property type="component" value="Unassembled WGS sequence"/>
</dbReference>
<evidence type="ECO:0000256" key="1">
    <source>
        <dbReference type="ARBA" id="ARBA00023002"/>
    </source>
</evidence>
<evidence type="ECO:0000313" key="2">
    <source>
        <dbReference type="EMBL" id="KAJ3474523.1"/>
    </source>
</evidence>
<dbReference type="PANTHER" id="PTHR47534">
    <property type="entry name" value="YALI0E05731P"/>
    <property type="match status" value="1"/>
</dbReference>
<gene>
    <name evidence="2" type="ORF">NLI96_g12410</name>
</gene>
<dbReference type="Gene3D" id="3.40.50.720">
    <property type="entry name" value="NAD(P)-binding Rossmann-like Domain"/>
    <property type="match status" value="1"/>
</dbReference>
<keyword evidence="3" id="KW-1185">Reference proteome</keyword>
<keyword evidence="1" id="KW-0560">Oxidoreductase</keyword>
<dbReference type="SUPFAM" id="SSF51735">
    <property type="entry name" value="NAD(P)-binding Rossmann-fold domains"/>
    <property type="match status" value="1"/>
</dbReference>
<evidence type="ECO:0008006" key="4">
    <source>
        <dbReference type="Google" id="ProtNLM"/>
    </source>
</evidence>
<dbReference type="InterPro" id="IPR052228">
    <property type="entry name" value="Sec_Metab_Biosynth_Oxidored"/>
</dbReference>
<dbReference type="AlphaFoldDB" id="A0AAD5YCF1"/>
<dbReference type="Pfam" id="PF00106">
    <property type="entry name" value="adh_short"/>
    <property type="match status" value="1"/>
</dbReference>
<dbReference type="GO" id="GO:0016491">
    <property type="term" value="F:oxidoreductase activity"/>
    <property type="evidence" value="ECO:0007669"/>
    <property type="project" value="UniProtKB-KW"/>
</dbReference>
<protein>
    <recommendedName>
        <fullName evidence="4">NAD(P)-binding protein</fullName>
    </recommendedName>
</protein>
<dbReference type="InterPro" id="IPR036291">
    <property type="entry name" value="NAD(P)-bd_dom_sf"/>
</dbReference>